<reference evidence="2 3" key="2">
    <citation type="submission" date="2018-11" db="EMBL/GenBank/DDBJ databases">
        <authorList>
            <consortium name="Pathogen Informatics"/>
        </authorList>
    </citation>
    <scope>NUCLEOTIDE SEQUENCE [LARGE SCALE GENOMIC DNA]</scope>
</reference>
<sequence length="112" mass="12448">MALVQPITPLINLDVKAAPESRTTLLSLALKRNREHQGQEALSPLDAIRSRIMEQRTLSHSKSLSSTPPPSNSILQSGESCVVNTVDTEDTFFVYPDKTVDEMQEDKDLIQI</sequence>
<reference evidence="4" key="1">
    <citation type="submission" date="2017-02" db="UniProtKB">
        <authorList>
            <consortium name="WormBaseParasite"/>
        </authorList>
    </citation>
    <scope>IDENTIFICATION</scope>
</reference>
<dbReference type="OrthoDB" id="6269401at2759"/>
<feature type="region of interest" description="Disordered" evidence="1">
    <location>
        <begin position="56"/>
        <end position="78"/>
    </location>
</feature>
<dbReference type="WBParaSite" id="HNAJ_0001216701-mRNA-1">
    <property type="protein sequence ID" value="HNAJ_0001216701-mRNA-1"/>
    <property type="gene ID" value="HNAJ_0001216701"/>
</dbReference>
<evidence type="ECO:0000313" key="3">
    <source>
        <dbReference type="Proteomes" id="UP000278807"/>
    </source>
</evidence>
<evidence type="ECO:0000256" key="1">
    <source>
        <dbReference type="SAM" id="MobiDB-lite"/>
    </source>
</evidence>
<name>A0A0R3TWD7_RODNA</name>
<dbReference type="EMBL" id="UZAE01014070">
    <property type="protein sequence ID" value="VDO12331.1"/>
    <property type="molecule type" value="Genomic_DNA"/>
</dbReference>
<gene>
    <name evidence="2" type="ORF">HNAJ_LOCUS12156</name>
</gene>
<keyword evidence="3" id="KW-1185">Reference proteome</keyword>
<organism evidence="4">
    <name type="scientific">Rodentolepis nana</name>
    <name type="common">Dwarf tapeworm</name>
    <name type="synonym">Hymenolepis nana</name>
    <dbReference type="NCBI Taxonomy" id="102285"/>
    <lineage>
        <taxon>Eukaryota</taxon>
        <taxon>Metazoa</taxon>
        <taxon>Spiralia</taxon>
        <taxon>Lophotrochozoa</taxon>
        <taxon>Platyhelminthes</taxon>
        <taxon>Cestoda</taxon>
        <taxon>Eucestoda</taxon>
        <taxon>Cyclophyllidea</taxon>
        <taxon>Hymenolepididae</taxon>
        <taxon>Rodentolepis</taxon>
    </lineage>
</organism>
<dbReference type="AlphaFoldDB" id="A0A0R3TWD7"/>
<dbReference type="Proteomes" id="UP000278807">
    <property type="component" value="Unassembled WGS sequence"/>
</dbReference>
<evidence type="ECO:0000313" key="4">
    <source>
        <dbReference type="WBParaSite" id="HNAJ_0001216701-mRNA-1"/>
    </source>
</evidence>
<proteinExistence type="predicted"/>
<protein>
    <submittedName>
        <fullName evidence="4">Cmyb_C domain-containing protein</fullName>
    </submittedName>
</protein>
<evidence type="ECO:0000313" key="2">
    <source>
        <dbReference type="EMBL" id="VDO12331.1"/>
    </source>
</evidence>
<accession>A0A0R3TWD7</accession>